<organism evidence="9 10">
    <name type="scientific">Vallitalea longa</name>
    <dbReference type="NCBI Taxonomy" id="2936439"/>
    <lineage>
        <taxon>Bacteria</taxon>
        <taxon>Bacillati</taxon>
        <taxon>Bacillota</taxon>
        <taxon>Clostridia</taxon>
        <taxon>Lachnospirales</taxon>
        <taxon>Vallitaleaceae</taxon>
        <taxon>Vallitalea</taxon>
    </lineage>
</organism>
<dbReference type="EMBL" id="BRLB01000005">
    <property type="protein sequence ID" value="GKX29742.1"/>
    <property type="molecule type" value="Genomic_DNA"/>
</dbReference>
<evidence type="ECO:0000256" key="5">
    <source>
        <dbReference type="ARBA" id="ARBA00022989"/>
    </source>
</evidence>
<comment type="similarity">
    <text evidence="7">Belongs to the binding-protein-dependent transport system permease family.</text>
</comment>
<dbReference type="GO" id="GO:0055085">
    <property type="term" value="P:transmembrane transport"/>
    <property type="evidence" value="ECO:0007669"/>
    <property type="project" value="InterPro"/>
</dbReference>
<dbReference type="PROSITE" id="PS50928">
    <property type="entry name" value="ABC_TM1"/>
    <property type="match status" value="1"/>
</dbReference>
<feature type="domain" description="ABC transmembrane type-1" evidence="8">
    <location>
        <begin position="93"/>
        <end position="311"/>
    </location>
</feature>
<comment type="caution">
    <text evidence="9">The sequence shown here is derived from an EMBL/GenBank/DDBJ whole genome shotgun (WGS) entry which is preliminary data.</text>
</comment>
<sequence length="325" mass="37550">MVMVKGTKKNKQKIKNVKRKWRKDDFELTLLAAPTFIWYILFSFIPMFGIIIAFKKYETFPGRGFIYNLLHSDWVGFENFRYLFKSNTLFILLRNTIGYNLIFIILGIIVPVTLAIMISLIYSKRKSKAYQTMMFFPHFMSWVVVSYFVFAFLSMDKGVFNNILTFFGGDSIKWYMESKYWPYILIFMQLWKTVGYNMVIYLASIAGISGQLYEAAVIDGATKWQQVKYITLPSLKTIIVMMFILNVGRILNSDFGLFFQITRGIPGSLYNVASTLDTYVYMALRSSSPIGMTAAATFFQSVTGCITILLANWIVRKVDNENAII</sequence>
<gene>
    <name evidence="9" type="ORF">SH1V18_22220</name>
</gene>
<dbReference type="RefSeq" id="WP_281815396.1">
    <property type="nucleotide sequence ID" value="NZ_BRLB01000005.1"/>
</dbReference>
<reference evidence="9" key="1">
    <citation type="submission" date="2022-06" db="EMBL/GenBank/DDBJ databases">
        <title>Vallitalea longa sp. nov., an anaerobic bacterium isolated from marine sediment.</title>
        <authorList>
            <person name="Hirano S."/>
            <person name="Terahara T."/>
            <person name="Mori K."/>
            <person name="Hamada M."/>
            <person name="Matsumoto R."/>
            <person name="Kobayashi T."/>
        </authorList>
    </citation>
    <scope>NUCLEOTIDE SEQUENCE</scope>
    <source>
        <strain evidence="9">SH18-1</strain>
    </source>
</reference>
<evidence type="ECO:0000259" key="8">
    <source>
        <dbReference type="PROSITE" id="PS50928"/>
    </source>
</evidence>
<accession>A0A9W5YA71</accession>
<dbReference type="AlphaFoldDB" id="A0A9W5YA71"/>
<keyword evidence="4 7" id="KW-0812">Transmembrane</keyword>
<keyword evidence="3" id="KW-1003">Cell membrane</keyword>
<dbReference type="InterPro" id="IPR000515">
    <property type="entry name" value="MetI-like"/>
</dbReference>
<feature type="transmembrane region" description="Helical" evidence="7">
    <location>
        <begin position="229"/>
        <end position="251"/>
    </location>
</feature>
<name>A0A9W5YA71_9FIRM</name>
<dbReference type="InterPro" id="IPR035906">
    <property type="entry name" value="MetI-like_sf"/>
</dbReference>
<evidence type="ECO:0000256" key="2">
    <source>
        <dbReference type="ARBA" id="ARBA00022448"/>
    </source>
</evidence>
<feature type="transmembrane region" description="Helical" evidence="7">
    <location>
        <begin position="28"/>
        <end position="54"/>
    </location>
</feature>
<feature type="transmembrane region" description="Helical" evidence="7">
    <location>
        <begin position="97"/>
        <end position="122"/>
    </location>
</feature>
<dbReference type="CDD" id="cd06261">
    <property type="entry name" value="TM_PBP2"/>
    <property type="match status" value="1"/>
</dbReference>
<proteinExistence type="inferred from homology"/>
<evidence type="ECO:0000256" key="3">
    <source>
        <dbReference type="ARBA" id="ARBA00022475"/>
    </source>
</evidence>
<protein>
    <submittedName>
        <fullName evidence="9">Sugar ABC transporter permease</fullName>
    </submittedName>
</protein>
<feature type="transmembrane region" description="Helical" evidence="7">
    <location>
        <begin position="290"/>
        <end position="315"/>
    </location>
</feature>
<evidence type="ECO:0000313" key="9">
    <source>
        <dbReference type="EMBL" id="GKX29742.1"/>
    </source>
</evidence>
<comment type="subcellular location">
    <subcellularLocation>
        <location evidence="1 7">Cell membrane</location>
        <topology evidence="1 7">Multi-pass membrane protein</topology>
    </subcellularLocation>
</comment>
<evidence type="ECO:0000313" key="10">
    <source>
        <dbReference type="Proteomes" id="UP001144256"/>
    </source>
</evidence>
<dbReference type="InterPro" id="IPR050809">
    <property type="entry name" value="UgpAE/MalFG_permease"/>
</dbReference>
<dbReference type="GO" id="GO:0005886">
    <property type="term" value="C:plasma membrane"/>
    <property type="evidence" value="ECO:0007669"/>
    <property type="project" value="UniProtKB-SubCell"/>
</dbReference>
<evidence type="ECO:0000256" key="4">
    <source>
        <dbReference type="ARBA" id="ARBA00022692"/>
    </source>
</evidence>
<evidence type="ECO:0000256" key="1">
    <source>
        <dbReference type="ARBA" id="ARBA00004651"/>
    </source>
</evidence>
<dbReference type="Gene3D" id="1.10.3720.10">
    <property type="entry name" value="MetI-like"/>
    <property type="match status" value="1"/>
</dbReference>
<keyword evidence="6 7" id="KW-0472">Membrane</keyword>
<dbReference type="PANTHER" id="PTHR43227:SF11">
    <property type="entry name" value="BLL4140 PROTEIN"/>
    <property type="match status" value="1"/>
</dbReference>
<dbReference type="Proteomes" id="UP001144256">
    <property type="component" value="Unassembled WGS sequence"/>
</dbReference>
<dbReference type="PANTHER" id="PTHR43227">
    <property type="entry name" value="BLL4140 PROTEIN"/>
    <property type="match status" value="1"/>
</dbReference>
<feature type="transmembrane region" description="Helical" evidence="7">
    <location>
        <begin position="180"/>
        <end position="208"/>
    </location>
</feature>
<keyword evidence="2 7" id="KW-0813">Transport</keyword>
<dbReference type="Pfam" id="PF00528">
    <property type="entry name" value="BPD_transp_1"/>
    <property type="match status" value="1"/>
</dbReference>
<feature type="transmembrane region" description="Helical" evidence="7">
    <location>
        <begin position="134"/>
        <end position="155"/>
    </location>
</feature>
<evidence type="ECO:0000256" key="6">
    <source>
        <dbReference type="ARBA" id="ARBA00023136"/>
    </source>
</evidence>
<evidence type="ECO:0000256" key="7">
    <source>
        <dbReference type="RuleBase" id="RU363032"/>
    </source>
</evidence>
<dbReference type="SUPFAM" id="SSF161098">
    <property type="entry name" value="MetI-like"/>
    <property type="match status" value="1"/>
</dbReference>
<keyword evidence="10" id="KW-1185">Reference proteome</keyword>
<keyword evidence="5 7" id="KW-1133">Transmembrane helix</keyword>